<gene>
    <name evidence="5" type="ORF">HGRIS_006964</name>
</gene>
<dbReference type="EMBL" id="JASNQZ010000010">
    <property type="protein sequence ID" value="KAL0952733.1"/>
    <property type="molecule type" value="Genomic_DNA"/>
</dbReference>
<evidence type="ECO:0008006" key="7">
    <source>
        <dbReference type="Google" id="ProtNLM"/>
    </source>
</evidence>
<feature type="region of interest" description="Disordered" evidence="4">
    <location>
        <begin position="1"/>
        <end position="112"/>
    </location>
</feature>
<proteinExistence type="inferred from homology"/>
<evidence type="ECO:0000256" key="3">
    <source>
        <dbReference type="ARBA" id="ARBA00023242"/>
    </source>
</evidence>
<name>A0ABR3JBC2_9AGAR</name>
<protein>
    <recommendedName>
        <fullName evidence="7">Noc2-domain-containing protein</fullName>
    </recommendedName>
</protein>
<feature type="compositionally biased region" description="Basic residues" evidence="4">
    <location>
        <begin position="24"/>
        <end position="36"/>
    </location>
</feature>
<evidence type="ECO:0000256" key="2">
    <source>
        <dbReference type="ARBA" id="ARBA00005907"/>
    </source>
</evidence>
<comment type="caution">
    <text evidence="5">The sequence shown here is derived from an EMBL/GenBank/DDBJ whole genome shotgun (WGS) entry which is preliminary data.</text>
</comment>
<comment type="similarity">
    <text evidence="2">Belongs to the NOC2 family.</text>
</comment>
<reference evidence="6" key="1">
    <citation type="submission" date="2024-06" db="EMBL/GenBank/DDBJ databases">
        <title>Multi-omics analyses provide insights into the biosynthesis of the anticancer antibiotic pleurotin in Hohenbuehelia grisea.</title>
        <authorList>
            <person name="Weaver J.A."/>
            <person name="Alberti F."/>
        </authorList>
    </citation>
    <scope>NUCLEOTIDE SEQUENCE [LARGE SCALE GENOMIC DNA]</scope>
    <source>
        <strain evidence="6">T-177</strain>
    </source>
</reference>
<evidence type="ECO:0000256" key="1">
    <source>
        <dbReference type="ARBA" id="ARBA00004123"/>
    </source>
</evidence>
<dbReference type="Pfam" id="PF03715">
    <property type="entry name" value="Noc2"/>
    <property type="match status" value="1"/>
</dbReference>
<sequence length="702" mass="78606">MGKATKATKKFVSSGQLKKTIEARHKKQQIKKRMASRRGANNGKPKAATVSEGAPDDEEDGEEDEAPSKAVKSKGKAMTVDDILGGGFMDESDEDEGGMSSDGEGEGADEDDISEAGSFASVDDLDDEGAGHLEELSKLAERDPEFYKYLQENDRELLDFDPSTTIDLDEPVDDEDEDEDVEMEDRLPNLTMAHLNQWQKALLQQRSLRALRKLLIAFRSAAHMNEEGQVLAWSIDNSTVYNKLVVTALKYTPVVLEHHLPYKTLPDGRFKAPTQNKKFQTLQKLILSYFQNILHLTSQLTDSEMLQLAVKESAKLIPYVISSRRTVKGYLKKCLELWSSAEDSIRIAAFLSIRRLVSSTDQSILDNVLKSTYLTFVRSSKSTNAHTLPSINLMKNSASEIFCLDHAVSYQHAFGYIRQLAIHLRNSMKVKTKEAYKQVYNWQYVHCIDFWSIVIARACDVSSRKGGAESELSALIYPLVQVSLGAIKLMSSSRCYPFHFHIIRSLLHLTQHTETYVPIAPYLVPILVSTITSSSRPKASTLRPLDFELQIRAPQQYLKTRVYSEGVVEEAAHLLAEWLGSPVVQGSIAFPEITVPIAVSLRKALKATKGSKGSSGKDIGVVKALLERIEDSTKWVEQKRANVSFAPGQMEEVDEWEGAIRSKVGDSPLCKYVKVQRKAREKRRKLVEKARKGEGQMLEDDD</sequence>
<evidence type="ECO:0000256" key="4">
    <source>
        <dbReference type="SAM" id="MobiDB-lite"/>
    </source>
</evidence>
<keyword evidence="6" id="KW-1185">Reference proteome</keyword>
<dbReference type="Proteomes" id="UP001556367">
    <property type="component" value="Unassembled WGS sequence"/>
</dbReference>
<dbReference type="InterPro" id="IPR005343">
    <property type="entry name" value="Noc2"/>
</dbReference>
<evidence type="ECO:0000313" key="6">
    <source>
        <dbReference type="Proteomes" id="UP001556367"/>
    </source>
</evidence>
<dbReference type="PANTHER" id="PTHR12687:SF4">
    <property type="entry name" value="NUCLEOLAR COMPLEX PROTEIN 2 HOMOLOG"/>
    <property type="match status" value="1"/>
</dbReference>
<comment type="subcellular location">
    <subcellularLocation>
        <location evidence="1">Nucleus</location>
    </subcellularLocation>
</comment>
<keyword evidence="3" id="KW-0539">Nucleus</keyword>
<dbReference type="PANTHER" id="PTHR12687">
    <property type="entry name" value="NUCLEOLAR COMPLEX 2 AND RAD4-RELATED"/>
    <property type="match status" value="1"/>
</dbReference>
<feature type="compositionally biased region" description="Acidic residues" evidence="4">
    <location>
        <begin position="54"/>
        <end position="65"/>
    </location>
</feature>
<accession>A0ABR3JBC2</accession>
<organism evidence="5 6">
    <name type="scientific">Hohenbuehelia grisea</name>
    <dbReference type="NCBI Taxonomy" id="104357"/>
    <lineage>
        <taxon>Eukaryota</taxon>
        <taxon>Fungi</taxon>
        <taxon>Dikarya</taxon>
        <taxon>Basidiomycota</taxon>
        <taxon>Agaricomycotina</taxon>
        <taxon>Agaricomycetes</taxon>
        <taxon>Agaricomycetidae</taxon>
        <taxon>Agaricales</taxon>
        <taxon>Pleurotineae</taxon>
        <taxon>Pleurotaceae</taxon>
        <taxon>Hohenbuehelia</taxon>
    </lineage>
</organism>
<evidence type="ECO:0000313" key="5">
    <source>
        <dbReference type="EMBL" id="KAL0952733.1"/>
    </source>
</evidence>
<feature type="compositionally biased region" description="Acidic residues" evidence="4">
    <location>
        <begin position="90"/>
        <end position="112"/>
    </location>
</feature>